<dbReference type="AlphaFoldDB" id="A0A397F9J0"/>
<dbReference type="GO" id="GO:0005634">
    <property type="term" value="C:nucleus"/>
    <property type="evidence" value="ECO:0007669"/>
    <property type="project" value="TreeGrafter"/>
</dbReference>
<dbReference type="VEuPathDB" id="FungiDB:H257_18795"/>
<dbReference type="Proteomes" id="UP000266196">
    <property type="component" value="Unassembled WGS sequence"/>
</dbReference>
<reference evidence="6 7" key="1">
    <citation type="submission" date="2018-08" db="EMBL/GenBank/DDBJ databases">
        <title>Aphanomyces genome sequencing and annotation.</title>
        <authorList>
            <person name="Minardi D."/>
            <person name="Oidtmann B."/>
            <person name="Van Der Giezen M."/>
            <person name="Studholme D.J."/>
        </authorList>
    </citation>
    <scope>NUCLEOTIDE SEQUENCE [LARGE SCALE GENOMIC DNA]</scope>
    <source>
        <strain evidence="5 8">197901</strain>
        <strain evidence="2 6">Kv</strain>
        <strain evidence="4 7">SA</strain>
        <strain evidence="3 9">Si</strain>
    </source>
</reference>
<dbReference type="Proteomes" id="UP000265427">
    <property type="component" value="Unassembled WGS sequence"/>
</dbReference>
<evidence type="ECO:0000313" key="5">
    <source>
        <dbReference type="EMBL" id="RHZ13111.1"/>
    </source>
</evidence>
<evidence type="ECO:0000313" key="4">
    <source>
        <dbReference type="EMBL" id="RHY76697.1"/>
    </source>
</evidence>
<evidence type="ECO:0000313" key="8">
    <source>
        <dbReference type="Proteomes" id="UP000266196"/>
    </source>
</evidence>
<dbReference type="GO" id="GO:0006355">
    <property type="term" value="P:regulation of DNA-templated transcription"/>
    <property type="evidence" value="ECO:0007669"/>
    <property type="project" value="InterPro"/>
</dbReference>
<sequence length="198" mass="21686">MWNPLGVADYGSDSDSSESETGRQETVGPSNAVAINLRPSNAVAINEVNEEAVAAPAPAAPDVVASVVLTHDIAADEPTNDIPALPALPDLPRARCDPAIQAKINKYLEHKERGLSFIGSLRSKKEFDNPYILARVVEYFGIEEVQSNFPKDVFDPYGYDLDDYSDKLAMALQKEQERVAMLVQQNPSLRWTQPSSLT</sequence>
<dbReference type="InterPro" id="IPR012479">
    <property type="entry name" value="SAP30BP"/>
</dbReference>
<dbReference type="PANTHER" id="PTHR13464">
    <property type="entry name" value="TRANSCRIPTIONAL REGULATOR PROTEIN HCNGP"/>
    <property type="match status" value="1"/>
</dbReference>
<evidence type="ECO:0008006" key="10">
    <source>
        <dbReference type="Google" id="ProtNLM"/>
    </source>
</evidence>
<evidence type="ECO:0000256" key="1">
    <source>
        <dbReference type="SAM" id="MobiDB-lite"/>
    </source>
</evidence>
<dbReference type="EMBL" id="QUTC01001456">
    <property type="protein sequence ID" value="RHY76697.1"/>
    <property type="molecule type" value="Genomic_DNA"/>
</dbReference>
<dbReference type="Pfam" id="PF07818">
    <property type="entry name" value="HCNGP"/>
    <property type="match status" value="1"/>
</dbReference>
<dbReference type="EMBL" id="QUTB01005573">
    <property type="protein sequence ID" value="RHY54596.1"/>
    <property type="molecule type" value="Genomic_DNA"/>
</dbReference>
<dbReference type="PANTHER" id="PTHR13464:SF0">
    <property type="entry name" value="SAP30-BINDING PROTEIN"/>
    <property type="match status" value="1"/>
</dbReference>
<dbReference type="EMBL" id="QUSZ01006032">
    <property type="protein sequence ID" value="RHY07214.1"/>
    <property type="molecule type" value="Genomic_DNA"/>
</dbReference>
<dbReference type="Proteomes" id="UP000283543">
    <property type="component" value="Unassembled WGS sequence"/>
</dbReference>
<evidence type="ECO:0000313" key="7">
    <source>
        <dbReference type="Proteomes" id="UP000265716"/>
    </source>
</evidence>
<evidence type="ECO:0000313" key="3">
    <source>
        <dbReference type="EMBL" id="RHY54596.1"/>
    </source>
</evidence>
<accession>A0A397F9J0</accession>
<dbReference type="EMBL" id="QUTE01010580">
    <property type="protein sequence ID" value="RHZ13111.1"/>
    <property type="molecule type" value="Genomic_DNA"/>
</dbReference>
<evidence type="ECO:0000313" key="2">
    <source>
        <dbReference type="EMBL" id="RHY07214.1"/>
    </source>
</evidence>
<organism evidence="5 8">
    <name type="scientific">Aphanomyces astaci</name>
    <name type="common">Crayfish plague agent</name>
    <dbReference type="NCBI Taxonomy" id="112090"/>
    <lineage>
        <taxon>Eukaryota</taxon>
        <taxon>Sar</taxon>
        <taxon>Stramenopiles</taxon>
        <taxon>Oomycota</taxon>
        <taxon>Saprolegniomycetes</taxon>
        <taxon>Saprolegniales</taxon>
        <taxon>Verrucalvaceae</taxon>
        <taxon>Aphanomyces</taxon>
    </lineage>
</organism>
<dbReference type="Proteomes" id="UP000265716">
    <property type="component" value="Unassembled WGS sequence"/>
</dbReference>
<feature type="region of interest" description="Disordered" evidence="1">
    <location>
        <begin position="1"/>
        <end position="31"/>
    </location>
</feature>
<evidence type="ECO:0000313" key="9">
    <source>
        <dbReference type="Proteomes" id="UP000283543"/>
    </source>
</evidence>
<comment type="caution">
    <text evidence="5">The sequence shown here is derived from an EMBL/GenBank/DDBJ whole genome shotgun (WGS) entry which is preliminary data.</text>
</comment>
<gene>
    <name evidence="5" type="ORF">DYB31_007191</name>
    <name evidence="3" type="ORF">DYB34_008883</name>
    <name evidence="2" type="ORF">DYB36_004224</name>
    <name evidence="4" type="ORF">DYB38_004971</name>
</gene>
<name>A0A397F9J0_APHAT</name>
<evidence type="ECO:0000313" key="6">
    <source>
        <dbReference type="Proteomes" id="UP000265427"/>
    </source>
</evidence>
<proteinExistence type="predicted"/>
<protein>
    <recommendedName>
        <fullName evidence="10">HCNGP-like protein</fullName>
    </recommendedName>
</protein>